<dbReference type="Proteomes" id="UP000054097">
    <property type="component" value="Unassembled WGS sequence"/>
</dbReference>
<dbReference type="InterPro" id="IPR036047">
    <property type="entry name" value="F-box-like_dom_sf"/>
</dbReference>
<dbReference type="Pfam" id="PF12937">
    <property type="entry name" value="F-box-like"/>
    <property type="match status" value="1"/>
</dbReference>
<feature type="domain" description="F-box" evidence="1">
    <location>
        <begin position="3"/>
        <end position="50"/>
    </location>
</feature>
<accession>A0A0C3B4P5</accession>
<dbReference type="InterPro" id="IPR001810">
    <property type="entry name" value="F-box_dom"/>
</dbReference>
<gene>
    <name evidence="2" type="ORF">M408DRAFT_24881</name>
</gene>
<evidence type="ECO:0000313" key="2">
    <source>
        <dbReference type="EMBL" id="KIM27144.1"/>
    </source>
</evidence>
<dbReference type="Gene3D" id="1.20.1280.50">
    <property type="match status" value="1"/>
</dbReference>
<dbReference type="HOGENOM" id="CLU_059782_0_0_1"/>
<proteinExistence type="predicted"/>
<name>A0A0C3B4P5_SERVB</name>
<reference evidence="2 3" key="1">
    <citation type="submission" date="2014-04" db="EMBL/GenBank/DDBJ databases">
        <authorList>
            <consortium name="DOE Joint Genome Institute"/>
            <person name="Kuo A."/>
            <person name="Zuccaro A."/>
            <person name="Kohler A."/>
            <person name="Nagy L.G."/>
            <person name="Floudas D."/>
            <person name="Copeland A."/>
            <person name="Barry K.W."/>
            <person name="Cichocki N."/>
            <person name="Veneault-Fourrey C."/>
            <person name="LaButti K."/>
            <person name="Lindquist E.A."/>
            <person name="Lipzen A."/>
            <person name="Lundell T."/>
            <person name="Morin E."/>
            <person name="Murat C."/>
            <person name="Sun H."/>
            <person name="Tunlid A."/>
            <person name="Henrissat B."/>
            <person name="Grigoriev I.V."/>
            <person name="Hibbett D.S."/>
            <person name="Martin F."/>
            <person name="Nordberg H.P."/>
            <person name="Cantor M.N."/>
            <person name="Hua S.X."/>
        </authorList>
    </citation>
    <scope>NUCLEOTIDE SEQUENCE [LARGE SCALE GENOMIC DNA]</scope>
    <source>
        <strain evidence="2 3">MAFF 305830</strain>
    </source>
</reference>
<evidence type="ECO:0000313" key="3">
    <source>
        <dbReference type="Proteomes" id="UP000054097"/>
    </source>
</evidence>
<dbReference type="EMBL" id="KN824301">
    <property type="protein sequence ID" value="KIM27144.1"/>
    <property type="molecule type" value="Genomic_DNA"/>
</dbReference>
<organism evidence="2 3">
    <name type="scientific">Serendipita vermifera MAFF 305830</name>
    <dbReference type="NCBI Taxonomy" id="933852"/>
    <lineage>
        <taxon>Eukaryota</taxon>
        <taxon>Fungi</taxon>
        <taxon>Dikarya</taxon>
        <taxon>Basidiomycota</taxon>
        <taxon>Agaricomycotina</taxon>
        <taxon>Agaricomycetes</taxon>
        <taxon>Sebacinales</taxon>
        <taxon>Serendipitaceae</taxon>
        <taxon>Serendipita</taxon>
    </lineage>
</organism>
<evidence type="ECO:0000259" key="1">
    <source>
        <dbReference type="Pfam" id="PF12937"/>
    </source>
</evidence>
<dbReference type="AlphaFoldDB" id="A0A0C3B4P5"/>
<sequence length="304" mass="33619">MSIHSLPNETLEIIFSFHVYELCGFRTALQLVCKRWNATAISFPALWTRVSWSPTIPPPHPSVNCRTLDALARAINRTAQATMDVTLEIPNAVPPPTELESFLSSANPTWPSRCTSLKIITTCDFYGRSLEGPLACLLLNTTSGFDALRTLILSHVDVVRCKMDLSSFLIRVGHSAHSLHRLELDYDDDVPLGLVQALITSGIFRRIQELKIPTSIGHVPWEALPNLCHLDVVFVDSLLCSCTSLAGLVAPKLASLRLEGPFHHIQLPPATIIRQLRRLEMVRISQGLVHALSAMRTNVDAVVP</sequence>
<reference evidence="3" key="2">
    <citation type="submission" date="2015-01" db="EMBL/GenBank/DDBJ databases">
        <title>Evolutionary Origins and Diversification of the Mycorrhizal Mutualists.</title>
        <authorList>
            <consortium name="DOE Joint Genome Institute"/>
            <consortium name="Mycorrhizal Genomics Consortium"/>
            <person name="Kohler A."/>
            <person name="Kuo A."/>
            <person name="Nagy L.G."/>
            <person name="Floudas D."/>
            <person name="Copeland A."/>
            <person name="Barry K.W."/>
            <person name="Cichocki N."/>
            <person name="Veneault-Fourrey C."/>
            <person name="LaButti K."/>
            <person name="Lindquist E.A."/>
            <person name="Lipzen A."/>
            <person name="Lundell T."/>
            <person name="Morin E."/>
            <person name="Murat C."/>
            <person name="Riley R."/>
            <person name="Ohm R."/>
            <person name="Sun H."/>
            <person name="Tunlid A."/>
            <person name="Henrissat B."/>
            <person name="Grigoriev I.V."/>
            <person name="Hibbett D.S."/>
            <person name="Martin F."/>
        </authorList>
    </citation>
    <scope>NUCLEOTIDE SEQUENCE [LARGE SCALE GENOMIC DNA]</scope>
    <source>
        <strain evidence="3">MAFF 305830</strain>
    </source>
</reference>
<keyword evidence="3" id="KW-1185">Reference proteome</keyword>
<dbReference type="SUPFAM" id="SSF81383">
    <property type="entry name" value="F-box domain"/>
    <property type="match status" value="1"/>
</dbReference>
<protein>
    <recommendedName>
        <fullName evidence="1">F-box domain-containing protein</fullName>
    </recommendedName>
</protein>